<evidence type="ECO:0008006" key="4">
    <source>
        <dbReference type="Google" id="ProtNLM"/>
    </source>
</evidence>
<feature type="chain" id="PRO_5032477351" description="Secreted protein" evidence="1">
    <location>
        <begin position="27"/>
        <end position="95"/>
    </location>
</feature>
<dbReference type="Proteomes" id="UP000648187">
    <property type="component" value="Unassembled WGS sequence"/>
</dbReference>
<reference evidence="2" key="1">
    <citation type="submission" date="2020-08" db="EMBL/GenBank/DDBJ databases">
        <title>Spodoptera exigua strain:BAW_Kor-Di-RS1 Genome sequencing and assembly.</title>
        <authorList>
            <person name="Kim J."/>
            <person name="Nam H.Y."/>
            <person name="Kwon M."/>
            <person name="Choi J.H."/>
            <person name="Cho S.R."/>
            <person name="Kim G.-H."/>
        </authorList>
    </citation>
    <scope>NUCLEOTIDE SEQUENCE</scope>
    <source>
        <strain evidence="2">BAW_Kor-Di-RS1</strain>
        <tissue evidence="2">Whole-body</tissue>
    </source>
</reference>
<comment type="caution">
    <text evidence="2">The sequence shown here is derived from an EMBL/GenBank/DDBJ whole genome shotgun (WGS) entry which is preliminary data.</text>
</comment>
<evidence type="ECO:0000313" key="2">
    <source>
        <dbReference type="EMBL" id="KAF9421613.1"/>
    </source>
</evidence>
<keyword evidence="1" id="KW-0732">Signal</keyword>
<keyword evidence="3" id="KW-1185">Reference proteome</keyword>
<sequence length="95" mass="9693">MSSVAVAVDAVAAALAVGAVADAAHAAEGAAVAAAAVAAVQESQSTPVVRRSVNCKGLPASEHYVKTTIRRQIVVLAECRTASYLWCHTFVLSTQ</sequence>
<evidence type="ECO:0000313" key="3">
    <source>
        <dbReference type="Proteomes" id="UP000648187"/>
    </source>
</evidence>
<accession>A0A835GM36</accession>
<proteinExistence type="predicted"/>
<evidence type="ECO:0000256" key="1">
    <source>
        <dbReference type="SAM" id="SignalP"/>
    </source>
</evidence>
<dbReference type="AlphaFoldDB" id="A0A835GM36"/>
<name>A0A835GM36_SPOEX</name>
<dbReference type="EMBL" id="JACKWZ010000023">
    <property type="protein sequence ID" value="KAF9421613.1"/>
    <property type="molecule type" value="Genomic_DNA"/>
</dbReference>
<protein>
    <recommendedName>
        <fullName evidence="4">Secreted protein</fullName>
    </recommendedName>
</protein>
<organism evidence="2 3">
    <name type="scientific">Spodoptera exigua</name>
    <name type="common">Beet armyworm</name>
    <name type="synonym">Noctua fulgens</name>
    <dbReference type="NCBI Taxonomy" id="7107"/>
    <lineage>
        <taxon>Eukaryota</taxon>
        <taxon>Metazoa</taxon>
        <taxon>Ecdysozoa</taxon>
        <taxon>Arthropoda</taxon>
        <taxon>Hexapoda</taxon>
        <taxon>Insecta</taxon>
        <taxon>Pterygota</taxon>
        <taxon>Neoptera</taxon>
        <taxon>Endopterygota</taxon>
        <taxon>Lepidoptera</taxon>
        <taxon>Glossata</taxon>
        <taxon>Ditrysia</taxon>
        <taxon>Noctuoidea</taxon>
        <taxon>Noctuidae</taxon>
        <taxon>Amphipyrinae</taxon>
        <taxon>Spodoptera</taxon>
    </lineage>
</organism>
<feature type="signal peptide" evidence="1">
    <location>
        <begin position="1"/>
        <end position="26"/>
    </location>
</feature>
<gene>
    <name evidence="2" type="ORF">HW555_002546</name>
</gene>